<dbReference type="AlphaFoldDB" id="A0A0F9M4A0"/>
<dbReference type="Gene3D" id="3.40.140.10">
    <property type="entry name" value="Cytidine Deaminase, domain 2"/>
    <property type="match status" value="1"/>
</dbReference>
<name>A0A0F9M4A0_9ZZZZ</name>
<evidence type="ECO:0008006" key="2">
    <source>
        <dbReference type="Google" id="ProtNLM"/>
    </source>
</evidence>
<comment type="caution">
    <text evidence="1">The sequence shown here is derived from an EMBL/GenBank/DDBJ whole genome shotgun (WGS) entry which is preliminary data.</text>
</comment>
<protein>
    <recommendedName>
        <fullName evidence="2">JAB domain-containing protein</fullName>
    </recommendedName>
</protein>
<reference evidence="1" key="1">
    <citation type="journal article" date="2015" name="Nature">
        <title>Complex archaea that bridge the gap between prokaryotes and eukaryotes.</title>
        <authorList>
            <person name="Spang A."/>
            <person name="Saw J.H."/>
            <person name="Jorgensen S.L."/>
            <person name="Zaremba-Niedzwiedzka K."/>
            <person name="Martijn J."/>
            <person name="Lind A.E."/>
            <person name="van Eijk R."/>
            <person name="Schleper C."/>
            <person name="Guy L."/>
            <person name="Ettema T.J."/>
        </authorList>
    </citation>
    <scope>NUCLEOTIDE SEQUENCE</scope>
</reference>
<dbReference type="EMBL" id="LAZR01010976">
    <property type="protein sequence ID" value="KKM64062.1"/>
    <property type="molecule type" value="Genomic_DNA"/>
</dbReference>
<gene>
    <name evidence="1" type="ORF">LCGC14_1505140</name>
</gene>
<sequence length="156" mass="18231">MITINKILLPTKILEKTLNTFRDYGNNYLEAFSLWVGEEKGNTFAIKNVWFPKQENTMISYYISDIDVHYINVRLNKKKYTILAQLHTHPGDAFHSCIDNHFSILTLPGSFSIVVPDFGDIIINKDLNNLEVYRLLEREWKLKSVEEVGHLFKLIK</sequence>
<evidence type="ECO:0000313" key="1">
    <source>
        <dbReference type="EMBL" id="KKM64062.1"/>
    </source>
</evidence>
<accession>A0A0F9M4A0</accession>
<organism evidence="1">
    <name type="scientific">marine sediment metagenome</name>
    <dbReference type="NCBI Taxonomy" id="412755"/>
    <lineage>
        <taxon>unclassified sequences</taxon>
        <taxon>metagenomes</taxon>
        <taxon>ecological metagenomes</taxon>
    </lineage>
</organism>
<proteinExistence type="predicted"/>
<dbReference type="SUPFAM" id="SSF102712">
    <property type="entry name" value="JAB1/MPN domain"/>
    <property type="match status" value="1"/>
</dbReference>